<gene>
    <name evidence="1" type="ORF">S01H1_12802</name>
</gene>
<organism evidence="1">
    <name type="scientific">marine sediment metagenome</name>
    <dbReference type="NCBI Taxonomy" id="412755"/>
    <lineage>
        <taxon>unclassified sequences</taxon>
        <taxon>metagenomes</taxon>
        <taxon>ecological metagenomes</taxon>
    </lineage>
</organism>
<proteinExistence type="predicted"/>
<name>X0RPA5_9ZZZZ</name>
<comment type="caution">
    <text evidence="1">The sequence shown here is derived from an EMBL/GenBank/DDBJ whole genome shotgun (WGS) entry which is preliminary data.</text>
</comment>
<evidence type="ECO:0000313" key="1">
    <source>
        <dbReference type="EMBL" id="GAF70689.1"/>
    </source>
</evidence>
<protein>
    <submittedName>
        <fullName evidence="1">Uncharacterized protein</fullName>
    </submittedName>
</protein>
<sequence>MKGFEIRIKEVENLEAPFVCRVTGKPGAAMGYQTAEEAIDWASRHLPEFTIKHIAVKGPSITIPQEDLVPTAVPDGVNVG</sequence>
<accession>X0RPA5</accession>
<dbReference type="AlphaFoldDB" id="X0RPA5"/>
<dbReference type="EMBL" id="BARS01006583">
    <property type="protein sequence ID" value="GAF70689.1"/>
    <property type="molecule type" value="Genomic_DNA"/>
</dbReference>
<reference evidence="1" key="1">
    <citation type="journal article" date="2014" name="Front. Microbiol.">
        <title>High frequency of phylogenetically diverse reductive dehalogenase-homologous genes in deep subseafloor sedimentary metagenomes.</title>
        <authorList>
            <person name="Kawai M."/>
            <person name="Futagami T."/>
            <person name="Toyoda A."/>
            <person name="Takaki Y."/>
            <person name="Nishi S."/>
            <person name="Hori S."/>
            <person name="Arai W."/>
            <person name="Tsubouchi T."/>
            <person name="Morono Y."/>
            <person name="Uchiyama I."/>
            <person name="Ito T."/>
            <person name="Fujiyama A."/>
            <person name="Inagaki F."/>
            <person name="Takami H."/>
        </authorList>
    </citation>
    <scope>NUCLEOTIDE SEQUENCE</scope>
    <source>
        <strain evidence="1">Expedition CK06-06</strain>
    </source>
</reference>